<dbReference type="GO" id="GO:0005763">
    <property type="term" value="C:mitochondrial small ribosomal subunit"/>
    <property type="evidence" value="ECO:0007669"/>
    <property type="project" value="TreeGrafter"/>
</dbReference>
<name>A0A9P4NUI9_9PEZI</name>
<protein>
    <recommendedName>
        <fullName evidence="4">Small ribosomal subunit protein uS9m</fullName>
    </recommendedName>
    <alternativeName>
        <fullName evidence="5">37S ribosomal protein S9, mitochondrial</fullName>
    </alternativeName>
</protein>
<dbReference type="InterPro" id="IPR000754">
    <property type="entry name" value="Ribosomal_uS9"/>
</dbReference>
<comment type="caution">
    <text evidence="8">The sequence shown here is derived from an EMBL/GenBank/DDBJ whole genome shotgun (WGS) entry which is preliminary data.</text>
</comment>
<sequence>MKGPELHRGIRAAIQCLHRPTSSTHSVLAPRLRRHLTPKTFRCLTTDNHQGSESQPDFKAAPEIDLSPESQRKEDHEQASKDALLNRIRIVPASPSYFTAKPSFTDDLLSLQALLRKYQTLPVMPPGQAPRVAWLTLEEYKSMVGSEPVKSARYTRLVELLQRLNYINVELVPQEVHKALDRYKRAIQPNLNVAKKHFPDQVGRALGIGRRKTSVARAYLIEGEGEILINGKSLTQFFGRVHDRESAIWALKATERVSKYNVFALVEGGGTTGQAEAITLAVAKALMVHEPLLKPALRRAGCVTRDPRKVERKKPGKLKARKMPAWVKR</sequence>
<evidence type="ECO:0000256" key="5">
    <source>
        <dbReference type="ARBA" id="ARBA00042623"/>
    </source>
</evidence>
<dbReference type="SUPFAM" id="SSF54211">
    <property type="entry name" value="Ribosomal protein S5 domain 2-like"/>
    <property type="match status" value="1"/>
</dbReference>
<dbReference type="EMBL" id="MU007031">
    <property type="protein sequence ID" value="KAF2431598.1"/>
    <property type="molecule type" value="Genomic_DNA"/>
</dbReference>
<evidence type="ECO:0000256" key="3">
    <source>
        <dbReference type="ARBA" id="ARBA00023274"/>
    </source>
</evidence>
<dbReference type="Gene3D" id="3.30.230.10">
    <property type="match status" value="1"/>
</dbReference>
<organism evidence="8 9">
    <name type="scientific">Tothia fuscella</name>
    <dbReference type="NCBI Taxonomy" id="1048955"/>
    <lineage>
        <taxon>Eukaryota</taxon>
        <taxon>Fungi</taxon>
        <taxon>Dikarya</taxon>
        <taxon>Ascomycota</taxon>
        <taxon>Pezizomycotina</taxon>
        <taxon>Dothideomycetes</taxon>
        <taxon>Pleosporomycetidae</taxon>
        <taxon>Venturiales</taxon>
        <taxon>Cylindrosympodiaceae</taxon>
        <taxon>Tothia</taxon>
    </lineage>
</organism>
<gene>
    <name evidence="8" type="ORF">EJ08DRAFT_669954</name>
</gene>
<comment type="similarity">
    <text evidence="1 6">Belongs to the universal ribosomal protein uS9 family.</text>
</comment>
<keyword evidence="3 6" id="KW-0687">Ribonucleoprotein</keyword>
<dbReference type="GO" id="GO:0006412">
    <property type="term" value="P:translation"/>
    <property type="evidence" value="ECO:0007669"/>
    <property type="project" value="InterPro"/>
</dbReference>
<dbReference type="Pfam" id="PF00380">
    <property type="entry name" value="Ribosomal_S9"/>
    <property type="match status" value="1"/>
</dbReference>
<feature type="compositionally biased region" description="Basic residues" evidence="7">
    <location>
        <begin position="310"/>
        <end position="329"/>
    </location>
</feature>
<dbReference type="PANTHER" id="PTHR21569:SF1">
    <property type="entry name" value="SMALL RIBOSOMAL SUBUNIT PROTEIN US9M"/>
    <property type="match status" value="1"/>
</dbReference>
<dbReference type="InterPro" id="IPR020574">
    <property type="entry name" value="Ribosomal_uS9_CS"/>
</dbReference>
<evidence type="ECO:0000313" key="8">
    <source>
        <dbReference type="EMBL" id="KAF2431598.1"/>
    </source>
</evidence>
<dbReference type="PROSITE" id="PS00360">
    <property type="entry name" value="RIBOSOMAL_S9"/>
    <property type="match status" value="1"/>
</dbReference>
<evidence type="ECO:0000256" key="1">
    <source>
        <dbReference type="ARBA" id="ARBA00005251"/>
    </source>
</evidence>
<evidence type="ECO:0000256" key="4">
    <source>
        <dbReference type="ARBA" id="ARBA00039318"/>
    </source>
</evidence>
<proteinExistence type="inferred from homology"/>
<dbReference type="NCBIfam" id="NF001099">
    <property type="entry name" value="PRK00132.1"/>
    <property type="match status" value="1"/>
</dbReference>
<dbReference type="GO" id="GO:0003723">
    <property type="term" value="F:RNA binding"/>
    <property type="evidence" value="ECO:0007669"/>
    <property type="project" value="TreeGrafter"/>
</dbReference>
<keyword evidence="2 6" id="KW-0689">Ribosomal protein</keyword>
<dbReference type="InterPro" id="IPR023035">
    <property type="entry name" value="Ribosomal_uS9_bac/plastid"/>
</dbReference>
<feature type="region of interest" description="Disordered" evidence="7">
    <location>
        <begin position="306"/>
        <end position="329"/>
    </location>
</feature>
<dbReference type="FunFam" id="3.30.230.10:FF:000001">
    <property type="entry name" value="30S ribosomal protein S9"/>
    <property type="match status" value="1"/>
</dbReference>
<evidence type="ECO:0000256" key="7">
    <source>
        <dbReference type="SAM" id="MobiDB-lite"/>
    </source>
</evidence>
<dbReference type="Proteomes" id="UP000800235">
    <property type="component" value="Unassembled WGS sequence"/>
</dbReference>
<evidence type="ECO:0000256" key="6">
    <source>
        <dbReference type="RuleBase" id="RU003815"/>
    </source>
</evidence>
<dbReference type="OrthoDB" id="10254627at2759"/>
<dbReference type="GO" id="GO:0003735">
    <property type="term" value="F:structural constituent of ribosome"/>
    <property type="evidence" value="ECO:0007669"/>
    <property type="project" value="InterPro"/>
</dbReference>
<dbReference type="InterPro" id="IPR020568">
    <property type="entry name" value="Ribosomal_Su5_D2-typ_SF"/>
</dbReference>
<evidence type="ECO:0000313" key="9">
    <source>
        <dbReference type="Proteomes" id="UP000800235"/>
    </source>
</evidence>
<keyword evidence="9" id="KW-1185">Reference proteome</keyword>
<dbReference type="InterPro" id="IPR014721">
    <property type="entry name" value="Ribsml_uS5_D2-typ_fold_subgr"/>
</dbReference>
<dbReference type="PANTHER" id="PTHR21569">
    <property type="entry name" value="RIBOSOMAL PROTEIN S9"/>
    <property type="match status" value="1"/>
</dbReference>
<dbReference type="AlphaFoldDB" id="A0A9P4NUI9"/>
<evidence type="ECO:0000256" key="2">
    <source>
        <dbReference type="ARBA" id="ARBA00022980"/>
    </source>
</evidence>
<accession>A0A9P4NUI9</accession>
<reference evidence="8" key="1">
    <citation type="journal article" date="2020" name="Stud. Mycol.">
        <title>101 Dothideomycetes genomes: a test case for predicting lifestyles and emergence of pathogens.</title>
        <authorList>
            <person name="Haridas S."/>
            <person name="Albert R."/>
            <person name="Binder M."/>
            <person name="Bloem J."/>
            <person name="Labutti K."/>
            <person name="Salamov A."/>
            <person name="Andreopoulos B."/>
            <person name="Baker S."/>
            <person name="Barry K."/>
            <person name="Bills G."/>
            <person name="Bluhm B."/>
            <person name="Cannon C."/>
            <person name="Castanera R."/>
            <person name="Culley D."/>
            <person name="Daum C."/>
            <person name="Ezra D."/>
            <person name="Gonzalez J."/>
            <person name="Henrissat B."/>
            <person name="Kuo A."/>
            <person name="Liang C."/>
            <person name="Lipzen A."/>
            <person name="Lutzoni F."/>
            <person name="Magnuson J."/>
            <person name="Mondo S."/>
            <person name="Nolan M."/>
            <person name="Ohm R."/>
            <person name="Pangilinan J."/>
            <person name="Park H.-J."/>
            <person name="Ramirez L."/>
            <person name="Alfaro M."/>
            <person name="Sun H."/>
            <person name="Tritt A."/>
            <person name="Yoshinaga Y."/>
            <person name="Zwiers L.-H."/>
            <person name="Turgeon B."/>
            <person name="Goodwin S."/>
            <person name="Spatafora J."/>
            <person name="Crous P."/>
            <person name="Grigoriev I."/>
        </authorList>
    </citation>
    <scope>NUCLEOTIDE SEQUENCE</scope>
    <source>
        <strain evidence="8">CBS 130266</strain>
    </source>
</reference>